<accession>A0ABM3Q1T6</accession>
<organism evidence="2 3">
    <name type="scientific">Acinonyx jubatus</name>
    <name type="common">Cheetah</name>
    <dbReference type="NCBI Taxonomy" id="32536"/>
    <lineage>
        <taxon>Eukaryota</taxon>
        <taxon>Metazoa</taxon>
        <taxon>Chordata</taxon>
        <taxon>Craniata</taxon>
        <taxon>Vertebrata</taxon>
        <taxon>Euteleostomi</taxon>
        <taxon>Mammalia</taxon>
        <taxon>Eutheria</taxon>
        <taxon>Laurasiatheria</taxon>
        <taxon>Carnivora</taxon>
        <taxon>Feliformia</taxon>
        <taxon>Felidae</taxon>
        <taxon>Felinae</taxon>
        <taxon>Acinonyx</taxon>
    </lineage>
</organism>
<name>A0ABM3Q1T6_ACIJB</name>
<dbReference type="GeneID" id="113600012"/>
<keyword evidence="2" id="KW-1185">Reference proteome</keyword>
<dbReference type="RefSeq" id="XP_053077884.1">
    <property type="nucleotide sequence ID" value="XM_053221909.1"/>
</dbReference>
<proteinExistence type="predicted"/>
<sequence>MKVFEAASEARAGPLLFTSRRPNPARAPASLQPVESIHSSGAWGTELVSVCETGLPLWGSPEGNVRRAFSRAGREGNESGARIGGSREVQRPSPRAPDLLSRPPDLHGRCPSGAGRVIGSCRSSRGTRVSRTCGRRRLPSARSAARFPRPHDLAWAGAAATGGDPRAGARAARGGSGAAREGPEAYGGQRRAWRRRPRAEAGGLDCPPQELPRAAPPPSRPGRPCPPCASSWSRRPQRGLWGAAAGPGTRRPLGSWGLGRPGFIPRSPRPRDPREAPPRGQRAAGSRRFPSS</sequence>
<reference evidence="3" key="1">
    <citation type="submission" date="2025-08" db="UniProtKB">
        <authorList>
            <consortium name="RefSeq"/>
        </authorList>
    </citation>
    <scope>IDENTIFICATION</scope>
    <source>
        <tissue evidence="3">Blood</tissue>
    </source>
</reference>
<dbReference type="Proteomes" id="UP001652583">
    <property type="component" value="Chromosome C2"/>
</dbReference>
<feature type="region of interest" description="Disordered" evidence="1">
    <location>
        <begin position="1"/>
        <end position="35"/>
    </location>
</feature>
<feature type="compositionally biased region" description="Low complexity" evidence="1">
    <location>
        <begin position="156"/>
        <end position="190"/>
    </location>
</feature>
<gene>
    <name evidence="3" type="primary">LOC113600012</name>
</gene>
<evidence type="ECO:0000256" key="1">
    <source>
        <dbReference type="SAM" id="MobiDB-lite"/>
    </source>
</evidence>
<evidence type="ECO:0000313" key="3">
    <source>
        <dbReference type="RefSeq" id="XP_053077884.1"/>
    </source>
</evidence>
<feature type="compositionally biased region" description="Pro residues" evidence="1">
    <location>
        <begin position="214"/>
        <end position="227"/>
    </location>
</feature>
<feature type="region of interest" description="Disordered" evidence="1">
    <location>
        <begin position="69"/>
        <end position="292"/>
    </location>
</feature>
<protein>
    <submittedName>
        <fullName evidence="3">Hydro-lyase KRH_21160</fullName>
    </submittedName>
</protein>
<feature type="compositionally biased region" description="Low complexity" evidence="1">
    <location>
        <begin position="200"/>
        <end position="213"/>
    </location>
</feature>
<feature type="compositionally biased region" description="Polar residues" evidence="1">
    <location>
        <begin position="121"/>
        <end position="130"/>
    </location>
</feature>
<evidence type="ECO:0000313" key="2">
    <source>
        <dbReference type="Proteomes" id="UP001652583"/>
    </source>
</evidence>